<evidence type="ECO:0000256" key="12">
    <source>
        <dbReference type="PROSITE-ProRule" id="PRU00169"/>
    </source>
</evidence>
<dbReference type="STRING" id="869213.GCA_000517085_01447"/>
<name>W7YFE0_9BACT</name>
<dbReference type="eggNOG" id="COG5002">
    <property type="taxonomic scope" value="Bacteria"/>
</dbReference>
<evidence type="ECO:0000256" key="6">
    <source>
        <dbReference type="ARBA" id="ARBA00022777"/>
    </source>
</evidence>
<dbReference type="Pfam" id="PF00072">
    <property type="entry name" value="Response_reg"/>
    <property type="match status" value="1"/>
</dbReference>
<evidence type="ECO:0000256" key="10">
    <source>
        <dbReference type="ARBA" id="ARBA00023125"/>
    </source>
</evidence>
<keyword evidence="13" id="KW-1133">Transmembrane helix</keyword>
<evidence type="ECO:0000313" key="18">
    <source>
        <dbReference type="Proteomes" id="UP000019402"/>
    </source>
</evidence>
<dbReference type="PROSITE" id="PS01124">
    <property type="entry name" value="HTH_ARAC_FAMILY_2"/>
    <property type="match status" value="1"/>
</dbReference>
<dbReference type="Gene3D" id="1.10.10.60">
    <property type="entry name" value="Homeodomain-like"/>
    <property type="match status" value="1"/>
</dbReference>
<feature type="domain" description="Response regulatory" evidence="16">
    <location>
        <begin position="362"/>
        <end position="477"/>
    </location>
</feature>
<dbReference type="Gene3D" id="2.60.40.10">
    <property type="entry name" value="Immunoglobulins"/>
    <property type="match status" value="1"/>
</dbReference>
<dbReference type="OrthoDB" id="717811at2"/>
<dbReference type="CDD" id="cd00075">
    <property type="entry name" value="HATPase"/>
    <property type="match status" value="1"/>
</dbReference>
<dbReference type="InterPro" id="IPR005467">
    <property type="entry name" value="His_kinase_dom"/>
</dbReference>
<dbReference type="GO" id="GO:0005524">
    <property type="term" value="F:ATP binding"/>
    <property type="evidence" value="ECO:0007669"/>
    <property type="project" value="UniProtKB-KW"/>
</dbReference>
<dbReference type="AlphaFoldDB" id="W7YFE0"/>
<dbReference type="FunFam" id="3.30.565.10:FF:000037">
    <property type="entry name" value="Hybrid sensor histidine kinase/response regulator"/>
    <property type="match status" value="1"/>
</dbReference>
<evidence type="ECO:0000256" key="4">
    <source>
        <dbReference type="ARBA" id="ARBA00022679"/>
    </source>
</evidence>
<evidence type="ECO:0000256" key="11">
    <source>
        <dbReference type="ARBA" id="ARBA00023163"/>
    </source>
</evidence>
<dbReference type="GO" id="GO:0043565">
    <property type="term" value="F:sequence-specific DNA binding"/>
    <property type="evidence" value="ECO:0007669"/>
    <property type="project" value="InterPro"/>
</dbReference>
<dbReference type="Pfam" id="PF07495">
    <property type="entry name" value="Y_Y_Y"/>
    <property type="match status" value="1"/>
</dbReference>
<dbReference type="Gene3D" id="3.40.50.2300">
    <property type="match status" value="1"/>
</dbReference>
<keyword evidence="13" id="KW-0472">Membrane</keyword>
<dbReference type="InterPro" id="IPR036097">
    <property type="entry name" value="HisK_dim/P_sf"/>
</dbReference>
<keyword evidence="11" id="KW-0804">Transcription</keyword>
<keyword evidence="13" id="KW-0812">Transmembrane</keyword>
<evidence type="ECO:0000256" key="13">
    <source>
        <dbReference type="SAM" id="Phobius"/>
    </source>
</evidence>
<reference evidence="17 18" key="1">
    <citation type="journal article" date="2014" name="Genome Announc.">
        <title>Draft Genome Sequence of Cytophaga fermentans JCM 21142T, a Facultative Anaerobe Isolated from Marine Mud.</title>
        <authorList>
            <person name="Starns D."/>
            <person name="Oshima K."/>
            <person name="Suda W."/>
            <person name="Iino T."/>
            <person name="Yuki M."/>
            <person name="Inoue J."/>
            <person name="Kitamura K."/>
            <person name="Iida T."/>
            <person name="Darby A."/>
            <person name="Hattori M."/>
            <person name="Ohkuma M."/>
        </authorList>
    </citation>
    <scope>NUCLEOTIDE SEQUENCE [LARGE SCALE GENOMIC DNA]</scope>
    <source>
        <strain evidence="17 18">JCM 21142</strain>
    </source>
</reference>
<dbReference type="InterPro" id="IPR036890">
    <property type="entry name" value="HATPase_C_sf"/>
</dbReference>
<evidence type="ECO:0000259" key="14">
    <source>
        <dbReference type="PROSITE" id="PS01124"/>
    </source>
</evidence>
<dbReference type="Pfam" id="PF02518">
    <property type="entry name" value="HATPase_c"/>
    <property type="match status" value="1"/>
</dbReference>
<evidence type="ECO:0000256" key="3">
    <source>
        <dbReference type="ARBA" id="ARBA00022553"/>
    </source>
</evidence>
<comment type="caution">
    <text evidence="17">The sequence shown here is derived from an EMBL/GenBank/DDBJ whole genome shotgun (WGS) entry which is preliminary data.</text>
</comment>
<evidence type="ECO:0000256" key="2">
    <source>
        <dbReference type="ARBA" id="ARBA00012438"/>
    </source>
</evidence>
<dbReference type="InterPro" id="IPR011006">
    <property type="entry name" value="CheY-like_superfamily"/>
</dbReference>
<dbReference type="PROSITE" id="PS50109">
    <property type="entry name" value="HIS_KIN"/>
    <property type="match status" value="1"/>
</dbReference>
<dbReference type="Gene3D" id="3.30.565.10">
    <property type="entry name" value="Histidine kinase-like ATPase, C-terminal domain"/>
    <property type="match status" value="1"/>
</dbReference>
<dbReference type="SUPFAM" id="SSF47384">
    <property type="entry name" value="Homodimeric domain of signal transducing histidine kinase"/>
    <property type="match status" value="1"/>
</dbReference>
<dbReference type="InterPro" id="IPR001789">
    <property type="entry name" value="Sig_transdc_resp-reg_receiver"/>
</dbReference>
<keyword evidence="5" id="KW-0547">Nucleotide-binding</keyword>
<keyword evidence="3 12" id="KW-0597">Phosphoprotein</keyword>
<keyword evidence="7" id="KW-0067">ATP-binding</keyword>
<dbReference type="SUPFAM" id="SSF46689">
    <property type="entry name" value="Homeodomain-like"/>
    <property type="match status" value="1"/>
</dbReference>
<dbReference type="FunFam" id="1.10.287.130:FF:000045">
    <property type="entry name" value="Two-component system sensor histidine kinase/response regulator"/>
    <property type="match status" value="1"/>
</dbReference>
<dbReference type="InterPro" id="IPR004358">
    <property type="entry name" value="Sig_transdc_His_kin-like_C"/>
</dbReference>
<evidence type="ECO:0000259" key="15">
    <source>
        <dbReference type="PROSITE" id="PS50109"/>
    </source>
</evidence>
<dbReference type="Pfam" id="PF00512">
    <property type="entry name" value="HisKA"/>
    <property type="match status" value="1"/>
</dbReference>
<keyword evidence="6" id="KW-0418">Kinase</keyword>
<dbReference type="PROSITE" id="PS00041">
    <property type="entry name" value="HTH_ARAC_FAMILY_1"/>
    <property type="match status" value="1"/>
</dbReference>
<sequence length="619" mass="71097">MMEGFDRKWNKNSTTNPTATYTNLSHGEYQFLVRGIDKDKVSQARKLTIIIHPPWYKTNIAKVFGGLLAFLITFAGFQLYKQTFRRIEVEKMNEKKMQFFINISHEIRTPLSLIIDPLEKLISLPSNAENQRLFGIMHQNANRIFRLINQLMDVRKLDKGKMLVKFQETDLCSFISNIAESYNYLATSKEITLEVIKEKSTIKAWIDPLNFEKVITNLLSNAFKFTNTGGKITVYISELKRSAQIIVEDNGIGIKKTDSEKIFNRFYQVNSKETRNITGTGIGLHLSRSLVELHKGRLFAEPCENITGSRFIIQIPLGNKHLVKEDLITSENMLPAPSQAFLDIPTSSKLQNTPSKPQSTYKIMVVEDELEIRNYLVEELKPLYKVIAFENGKQAHSCLLKEMPDLILSDIMMPEMDGITFCKKVKNHIETNHIPIILLTALSKEEDKAEGIETGADMYLIKPFSTNFLKKSIVNLLENRNKIFNKWKNKNEKYELDPIDIQSHDEILIQKVMTIIRDNISNNDLNVEMLADGVGISRVHMHRKLKEITNQSARDLIKNVRMKQAAYILVNKKINVSEVAYSLGYSSLSHFSTTFKSYYGISPKEYAEQEQNNTQTEQS</sequence>
<dbReference type="eggNOG" id="COG0745">
    <property type="taxonomic scope" value="Bacteria"/>
</dbReference>
<dbReference type="Proteomes" id="UP000019402">
    <property type="component" value="Unassembled WGS sequence"/>
</dbReference>
<protein>
    <recommendedName>
        <fullName evidence="2">histidine kinase</fullName>
        <ecNumber evidence="2">2.7.13.3</ecNumber>
    </recommendedName>
</protein>
<keyword evidence="10" id="KW-0238">DNA-binding</keyword>
<dbReference type="InterPro" id="IPR013783">
    <property type="entry name" value="Ig-like_fold"/>
</dbReference>
<dbReference type="InterPro" id="IPR009057">
    <property type="entry name" value="Homeodomain-like_sf"/>
</dbReference>
<accession>W7YFE0</accession>
<dbReference type="SMART" id="SM00448">
    <property type="entry name" value="REC"/>
    <property type="match status" value="1"/>
</dbReference>
<dbReference type="GO" id="GO:0000155">
    <property type="term" value="F:phosphorelay sensor kinase activity"/>
    <property type="evidence" value="ECO:0007669"/>
    <property type="project" value="InterPro"/>
</dbReference>
<evidence type="ECO:0000256" key="9">
    <source>
        <dbReference type="ARBA" id="ARBA00023015"/>
    </source>
</evidence>
<comment type="catalytic activity">
    <reaction evidence="1">
        <text>ATP + protein L-histidine = ADP + protein N-phospho-L-histidine.</text>
        <dbReference type="EC" id="2.7.13.3"/>
    </reaction>
</comment>
<keyword evidence="18" id="KW-1185">Reference proteome</keyword>
<dbReference type="CDD" id="cd17574">
    <property type="entry name" value="REC_OmpR"/>
    <property type="match status" value="1"/>
</dbReference>
<dbReference type="InterPro" id="IPR018062">
    <property type="entry name" value="HTH_AraC-typ_CS"/>
</dbReference>
<dbReference type="Gene3D" id="1.10.287.130">
    <property type="match status" value="1"/>
</dbReference>
<evidence type="ECO:0000256" key="8">
    <source>
        <dbReference type="ARBA" id="ARBA00023012"/>
    </source>
</evidence>
<feature type="modified residue" description="4-aspartylphosphate" evidence="12">
    <location>
        <position position="410"/>
    </location>
</feature>
<evidence type="ECO:0000256" key="7">
    <source>
        <dbReference type="ARBA" id="ARBA00022840"/>
    </source>
</evidence>
<proteinExistence type="predicted"/>
<dbReference type="InterPro" id="IPR003594">
    <property type="entry name" value="HATPase_dom"/>
</dbReference>
<dbReference type="InterPro" id="IPR003661">
    <property type="entry name" value="HisK_dim/P_dom"/>
</dbReference>
<keyword evidence="8" id="KW-0902">Two-component regulatory system</keyword>
<evidence type="ECO:0000313" key="17">
    <source>
        <dbReference type="EMBL" id="GAF03166.1"/>
    </source>
</evidence>
<dbReference type="Pfam" id="PF12833">
    <property type="entry name" value="HTH_18"/>
    <property type="match status" value="1"/>
</dbReference>
<feature type="domain" description="HTH araC/xylS-type" evidence="14">
    <location>
        <begin position="510"/>
        <end position="609"/>
    </location>
</feature>
<evidence type="ECO:0000259" key="16">
    <source>
        <dbReference type="PROSITE" id="PS50110"/>
    </source>
</evidence>
<keyword evidence="9" id="KW-0805">Transcription regulation</keyword>
<dbReference type="EC" id="2.7.13.3" evidence="2"/>
<dbReference type="SMART" id="SM00388">
    <property type="entry name" value="HisKA"/>
    <property type="match status" value="1"/>
</dbReference>
<dbReference type="EMBL" id="BAMD01000019">
    <property type="protein sequence ID" value="GAF03166.1"/>
    <property type="molecule type" value="Genomic_DNA"/>
</dbReference>
<dbReference type="InterPro" id="IPR018060">
    <property type="entry name" value="HTH_AraC"/>
</dbReference>
<gene>
    <name evidence="17" type="ORF">JCM21142_41831</name>
</gene>
<dbReference type="RefSeq" id="WP_052522180.1">
    <property type="nucleotide sequence ID" value="NZ_BAMD01000019.1"/>
</dbReference>
<dbReference type="SMART" id="SM00342">
    <property type="entry name" value="HTH_ARAC"/>
    <property type="match status" value="1"/>
</dbReference>
<dbReference type="GO" id="GO:0003700">
    <property type="term" value="F:DNA-binding transcription factor activity"/>
    <property type="evidence" value="ECO:0007669"/>
    <property type="project" value="InterPro"/>
</dbReference>
<evidence type="ECO:0000256" key="1">
    <source>
        <dbReference type="ARBA" id="ARBA00000085"/>
    </source>
</evidence>
<evidence type="ECO:0000256" key="5">
    <source>
        <dbReference type="ARBA" id="ARBA00022741"/>
    </source>
</evidence>
<feature type="transmembrane region" description="Helical" evidence="13">
    <location>
        <begin position="60"/>
        <end position="80"/>
    </location>
</feature>
<keyword evidence="4" id="KW-0808">Transferase</keyword>
<dbReference type="SUPFAM" id="SSF52172">
    <property type="entry name" value="CheY-like"/>
    <property type="match status" value="1"/>
</dbReference>
<dbReference type="PROSITE" id="PS50110">
    <property type="entry name" value="RESPONSE_REGULATORY"/>
    <property type="match status" value="1"/>
</dbReference>
<dbReference type="SMART" id="SM00387">
    <property type="entry name" value="HATPase_c"/>
    <property type="match status" value="1"/>
</dbReference>
<dbReference type="PRINTS" id="PR00344">
    <property type="entry name" value="BCTRLSENSOR"/>
</dbReference>
<dbReference type="SUPFAM" id="SSF55874">
    <property type="entry name" value="ATPase domain of HSP90 chaperone/DNA topoisomerase II/histidine kinase"/>
    <property type="match status" value="1"/>
</dbReference>
<dbReference type="PANTHER" id="PTHR43547:SF2">
    <property type="entry name" value="HYBRID SIGNAL TRANSDUCTION HISTIDINE KINASE C"/>
    <property type="match status" value="1"/>
</dbReference>
<organism evidence="17 18">
    <name type="scientific">Saccharicrinis fermentans DSM 9555 = JCM 21142</name>
    <dbReference type="NCBI Taxonomy" id="869213"/>
    <lineage>
        <taxon>Bacteria</taxon>
        <taxon>Pseudomonadati</taxon>
        <taxon>Bacteroidota</taxon>
        <taxon>Bacteroidia</taxon>
        <taxon>Marinilabiliales</taxon>
        <taxon>Marinilabiliaceae</taxon>
        <taxon>Saccharicrinis</taxon>
    </lineage>
</organism>
<dbReference type="PANTHER" id="PTHR43547">
    <property type="entry name" value="TWO-COMPONENT HISTIDINE KINASE"/>
    <property type="match status" value="1"/>
</dbReference>
<feature type="domain" description="Histidine kinase" evidence="15">
    <location>
        <begin position="102"/>
        <end position="319"/>
    </location>
</feature>
<dbReference type="CDD" id="cd00082">
    <property type="entry name" value="HisKA"/>
    <property type="match status" value="1"/>
</dbReference>
<dbReference type="InterPro" id="IPR011123">
    <property type="entry name" value="Y_Y_Y"/>
</dbReference>